<dbReference type="RefSeq" id="WP_408234295.1">
    <property type="nucleotide sequence ID" value="NZ_JAQQCF010000012.1"/>
</dbReference>
<keyword evidence="3" id="KW-0804">Transcription</keyword>
<accession>A0ABW9DS00</accession>
<keyword evidence="2" id="KW-0238">DNA-binding</keyword>
<evidence type="ECO:0000256" key="2">
    <source>
        <dbReference type="ARBA" id="ARBA00023125"/>
    </source>
</evidence>
<feature type="domain" description="HTH hxlR-type" evidence="4">
    <location>
        <begin position="8"/>
        <end position="106"/>
    </location>
</feature>
<evidence type="ECO:0000259" key="4">
    <source>
        <dbReference type="PROSITE" id="PS51118"/>
    </source>
</evidence>
<dbReference type="PANTHER" id="PTHR33204:SF29">
    <property type="entry name" value="TRANSCRIPTIONAL REGULATOR"/>
    <property type="match status" value="1"/>
</dbReference>
<keyword evidence="1" id="KW-0805">Transcription regulation</keyword>
<reference evidence="5 6" key="1">
    <citation type="journal article" date="2024" name="Chem. Sci.">
        <title>Discovery of megapolipeptins by genome mining of a Burkholderiales bacteria collection.</title>
        <authorList>
            <person name="Paulo B.S."/>
            <person name="Recchia M.J.J."/>
            <person name="Lee S."/>
            <person name="Fergusson C.H."/>
            <person name="Romanowski S.B."/>
            <person name="Hernandez A."/>
            <person name="Krull N."/>
            <person name="Liu D.Y."/>
            <person name="Cavanagh H."/>
            <person name="Bos A."/>
            <person name="Gray C.A."/>
            <person name="Murphy B.T."/>
            <person name="Linington R.G."/>
            <person name="Eustaquio A.S."/>
        </authorList>
    </citation>
    <scope>NUCLEOTIDE SEQUENCE [LARGE SCALE GENOMIC DNA]</scope>
    <source>
        <strain evidence="5 6">RL17-338-BIC-A</strain>
    </source>
</reference>
<dbReference type="InterPro" id="IPR036388">
    <property type="entry name" value="WH-like_DNA-bd_sf"/>
</dbReference>
<comment type="caution">
    <text evidence="5">The sequence shown here is derived from an EMBL/GenBank/DDBJ whole genome shotgun (WGS) entry which is preliminary data.</text>
</comment>
<evidence type="ECO:0000313" key="6">
    <source>
        <dbReference type="Proteomes" id="UP001629432"/>
    </source>
</evidence>
<evidence type="ECO:0000256" key="3">
    <source>
        <dbReference type="ARBA" id="ARBA00023163"/>
    </source>
</evidence>
<dbReference type="EMBL" id="JAQQCF010000012">
    <property type="protein sequence ID" value="MFM0638125.1"/>
    <property type="molecule type" value="Genomic_DNA"/>
</dbReference>
<gene>
    <name evidence="5" type="ORF">PQQ63_15600</name>
</gene>
<dbReference type="InterPro" id="IPR036390">
    <property type="entry name" value="WH_DNA-bd_sf"/>
</dbReference>
<proteinExistence type="predicted"/>
<dbReference type="PROSITE" id="PS51118">
    <property type="entry name" value="HTH_HXLR"/>
    <property type="match status" value="1"/>
</dbReference>
<dbReference type="Proteomes" id="UP001629432">
    <property type="component" value="Unassembled WGS sequence"/>
</dbReference>
<organism evidence="5 6">
    <name type="scientific">Paraburkholderia metrosideri</name>
    <dbReference type="NCBI Taxonomy" id="580937"/>
    <lineage>
        <taxon>Bacteria</taxon>
        <taxon>Pseudomonadati</taxon>
        <taxon>Pseudomonadota</taxon>
        <taxon>Betaproteobacteria</taxon>
        <taxon>Burkholderiales</taxon>
        <taxon>Burkholderiaceae</taxon>
        <taxon>Paraburkholderia</taxon>
    </lineage>
</organism>
<sequence length="120" mass="13386">MSTTSYSCGLDTVLAVLGGKWKPLILFHLSLGVHRYGELKRAVGGVSDKVLIQQLKELQMDEVIERIDYKQIPPKVEYSITAFGLSLAKALAPLVAWGVEHMSDVERIGLRRRASFDDDQ</sequence>
<dbReference type="SUPFAM" id="SSF46785">
    <property type="entry name" value="Winged helix' DNA-binding domain"/>
    <property type="match status" value="1"/>
</dbReference>
<dbReference type="Pfam" id="PF01638">
    <property type="entry name" value="HxlR"/>
    <property type="match status" value="1"/>
</dbReference>
<protein>
    <submittedName>
        <fullName evidence="5">Helix-turn-helix domain-containing protein</fullName>
    </submittedName>
</protein>
<dbReference type="InterPro" id="IPR002577">
    <property type="entry name" value="HTH_HxlR"/>
</dbReference>
<evidence type="ECO:0000256" key="1">
    <source>
        <dbReference type="ARBA" id="ARBA00023015"/>
    </source>
</evidence>
<dbReference type="PANTHER" id="PTHR33204">
    <property type="entry name" value="TRANSCRIPTIONAL REGULATOR, MARR FAMILY"/>
    <property type="match status" value="1"/>
</dbReference>
<dbReference type="Gene3D" id="1.10.10.10">
    <property type="entry name" value="Winged helix-like DNA-binding domain superfamily/Winged helix DNA-binding domain"/>
    <property type="match status" value="1"/>
</dbReference>
<evidence type="ECO:0000313" key="5">
    <source>
        <dbReference type="EMBL" id="MFM0638125.1"/>
    </source>
</evidence>
<name>A0ABW9DS00_9BURK</name>
<keyword evidence="6" id="KW-1185">Reference proteome</keyword>